<keyword evidence="1" id="KW-0732">Signal</keyword>
<dbReference type="Proteomes" id="UP000736787">
    <property type="component" value="Unassembled WGS sequence"/>
</dbReference>
<dbReference type="InterPro" id="IPR013783">
    <property type="entry name" value="Ig-like_fold"/>
</dbReference>
<feature type="domain" description="IPT/TIG" evidence="2">
    <location>
        <begin position="371"/>
        <end position="460"/>
    </location>
</feature>
<dbReference type="InterPro" id="IPR002909">
    <property type="entry name" value="IPT_dom"/>
</dbReference>
<feature type="domain" description="IPT/TIG" evidence="2">
    <location>
        <begin position="198"/>
        <end position="282"/>
    </location>
</feature>
<dbReference type="SMART" id="SM00429">
    <property type="entry name" value="IPT"/>
    <property type="match status" value="3"/>
</dbReference>
<organism evidence="3 4">
    <name type="scientific">Phytophthora cactorum</name>
    <dbReference type="NCBI Taxonomy" id="29920"/>
    <lineage>
        <taxon>Eukaryota</taxon>
        <taxon>Sar</taxon>
        <taxon>Stramenopiles</taxon>
        <taxon>Oomycota</taxon>
        <taxon>Peronosporomycetes</taxon>
        <taxon>Peronosporales</taxon>
        <taxon>Peronosporaceae</taxon>
        <taxon>Phytophthora</taxon>
    </lineage>
</organism>
<dbReference type="SUPFAM" id="SSF81296">
    <property type="entry name" value="E set domains"/>
    <property type="match status" value="4"/>
</dbReference>
<dbReference type="Pfam" id="PF01833">
    <property type="entry name" value="TIG"/>
    <property type="match status" value="4"/>
</dbReference>
<evidence type="ECO:0000256" key="1">
    <source>
        <dbReference type="ARBA" id="ARBA00022729"/>
    </source>
</evidence>
<dbReference type="InterPro" id="IPR014756">
    <property type="entry name" value="Ig_E-set"/>
</dbReference>
<dbReference type="VEuPathDB" id="FungiDB:PC110_g11910"/>
<gene>
    <name evidence="3" type="ORF">PC117_g11092</name>
</gene>
<dbReference type="PANTHER" id="PTHR46769">
    <property type="entry name" value="POLYCYSTIC KIDNEY AND HEPATIC DISEASE 1 (AUTOSOMAL RECESSIVE)-LIKE 1"/>
    <property type="match status" value="1"/>
</dbReference>
<evidence type="ECO:0000313" key="3">
    <source>
        <dbReference type="EMBL" id="KAG2938757.1"/>
    </source>
</evidence>
<dbReference type="InterPro" id="IPR052387">
    <property type="entry name" value="Fibrocystin"/>
</dbReference>
<evidence type="ECO:0000259" key="2">
    <source>
        <dbReference type="SMART" id="SM00429"/>
    </source>
</evidence>
<dbReference type="Gene3D" id="2.60.40.10">
    <property type="entry name" value="Immunoglobulins"/>
    <property type="match status" value="4"/>
</dbReference>
<dbReference type="PANTHER" id="PTHR46769:SF2">
    <property type="entry name" value="FIBROCYSTIN-L ISOFORM 2 PRECURSOR-RELATED"/>
    <property type="match status" value="1"/>
</dbReference>
<dbReference type="CDD" id="cd00102">
    <property type="entry name" value="IPT"/>
    <property type="match status" value="2"/>
</dbReference>
<accession>A0A8T1DAG3</accession>
<reference evidence="3" key="1">
    <citation type="submission" date="2018-10" db="EMBL/GenBank/DDBJ databases">
        <title>Effector identification in a new, highly contiguous assembly of the strawberry crown rot pathogen Phytophthora cactorum.</title>
        <authorList>
            <person name="Armitage A.D."/>
            <person name="Nellist C.F."/>
            <person name="Bates H."/>
            <person name="Vickerstaff R.J."/>
            <person name="Harrison R.J."/>
        </authorList>
    </citation>
    <scope>NUCLEOTIDE SEQUENCE</scope>
    <source>
        <strain evidence="3">4040</strain>
    </source>
</reference>
<comment type="caution">
    <text evidence="3">The sequence shown here is derived from an EMBL/GenBank/DDBJ whole genome shotgun (WGS) entry which is preliminary data.</text>
</comment>
<evidence type="ECO:0000313" key="4">
    <source>
        <dbReference type="Proteomes" id="UP000736787"/>
    </source>
</evidence>
<proteinExistence type="predicted"/>
<name>A0A8T1DAG3_9STRA</name>
<feature type="domain" description="IPT/TIG" evidence="2">
    <location>
        <begin position="106"/>
        <end position="194"/>
    </location>
</feature>
<sequence>MAITYVELLELSMISKILPHVSTPKETMVFEIQGKFSFASESTKCRFNCVSGGLKFVQTGAVTFSTDTIAQCELSTPSLPVGSCQVTLSQNGVQVSSNSFQILVRNPVLVTRVTPSSSTAFGGTLLNIEGSGFPDNIQPLCHFGQMSVVKAAVVSNTRLTCSTPTMRIPNNMKTVDMWISFGGIESSVQSFKFFASISIVKVNPAFGPVDGGTRVRVEGINTLPELDIKCLFGGATTVTPSSIKQGTVWCTTPSMAIGLYTLELIVEGGNRISSNFVHFEAIPREKVFRIHPSRGIQTEITERKIRVIGDNFVDSTTLTCFFDDVEAPATDFISSSEIECVVPFTQLGTKVVRVSNNGVDFSKSSGVYELLPRMSIAGISPHQGSFLGGTIVVLTGVFGNYEGVECVFREKSVAARLINASVVECIAPSSKIGEVVEINARVYNTLAHVEDDVDVRFEYESGPIVTDIIPSIISQTTNVANVTVIGSGLNVTDLL</sequence>
<dbReference type="AlphaFoldDB" id="A0A8T1DAG3"/>
<dbReference type="EMBL" id="RCMK01000280">
    <property type="protein sequence ID" value="KAG2938757.1"/>
    <property type="molecule type" value="Genomic_DNA"/>
</dbReference>
<protein>
    <recommendedName>
        <fullName evidence="2">IPT/TIG domain-containing protein</fullName>
    </recommendedName>
</protein>